<gene>
    <name evidence="1" type="ORF">RHTO0S_08e06634g</name>
</gene>
<proteinExistence type="predicted"/>
<dbReference type="EMBL" id="LK052943">
    <property type="protein sequence ID" value="CDR43833.1"/>
    <property type="molecule type" value="Genomic_DNA"/>
</dbReference>
<name>A0A061B2Y6_RHOTO</name>
<evidence type="ECO:0000313" key="1">
    <source>
        <dbReference type="EMBL" id="CDR43833.1"/>
    </source>
</evidence>
<organism evidence="1">
    <name type="scientific">Rhodotorula toruloides</name>
    <name type="common">Yeast</name>
    <name type="synonym">Rhodosporidium toruloides</name>
    <dbReference type="NCBI Taxonomy" id="5286"/>
    <lineage>
        <taxon>Eukaryota</taxon>
        <taxon>Fungi</taxon>
        <taxon>Dikarya</taxon>
        <taxon>Basidiomycota</taxon>
        <taxon>Pucciniomycotina</taxon>
        <taxon>Microbotryomycetes</taxon>
        <taxon>Sporidiobolales</taxon>
        <taxon>Sporidiobolaceae</taxon>
        <taxon>Rhodotorula</taxon>
    </lineage>
</organism>
<protein>
    <submittedName>
        <fullName evidence="1">RHTO0S08e06634g1_1</fullName>
    </submittedName>
</protein>
<reference evidence="1" key="1">
    <citation type="journal article" date="2014" name="Genome Announc.">
        <title>Draft genome sequence of Rhodosporidium toruloides CECT1137, an oleaginous yeast of biotechnological interest.</title>
        <authorList>
            <person name="Morin N."/>
            <person name="Calcas X."/>
            <person name="Devillers H."/>
            <person name="Durrens P."/>
            <person name="Sherman D.J."/>
            <person name="Nicaud J.-M."/>
            <person name="Neuveglise C."/>
        </authorList>
    </citation>
    <scope>NUCLEOTIDE SEQUENCE</scope>
    <source>
        <strain evidence="1">CECT1137</strain>
    </source>
</reference>
<sequence>MAVVWDRLREAEQRGQPVQTLVAGQLAYSLGRVLPESSTSLKRIVLVGGANASLSSCDFAKELYPALSSLALGVRLYAVPPPRPASPLALAELLLTSPDEDIIRDFCNPAVTPLLRHLCLLGLDFPSTSSPAVFSDVALFKRLAALEISYRQTPPTPAAAAFAPNFPVPTLLRTEIAYFGDLSLPSPPRTSASTAAWPTSSYIHRLAARVEWGLRPKVFFLPDNLHPDATPVRDFGLGEIRDRFLATLKKHGNPSICWYRADEEMGASPSEPFRRYLDRERLEGRM</sequence>
<dbReference type="OrthoDB" id="10279882at2759"/>
<accession>A0A061B2Y6</accession>
<dbReference type="AlphaFoldDB" id="A0A061B2Y6"/>